<comment type="subcellular location">
    <subcellularLocation>
        <location evidence="1 10">Cell membrane</location>
        <topology evidence="1 10">Multi-pass membrane protein</topology>
    </subcellularLocation>
</comment>
<comment type="caution">
    <text evidence="11">The sequence shown here is derived from an EMBL/GenBank/DDBJ whole genome shotgun (WGS) entry which is preliminary data.</text>
</comment>
<evidence type="ECO:0000256" key="7">
    <source>
        <dbReference type="ARBA" id="ARBA00023136"/>
    </source>
</evidence>
<reference evidence="11" key="1">
    <citation type="submission" date="2019-08" db="EMBL/GenBank/DDBJ databases">
        <title>The genome of the North American firefly Photinus pyralis.</title>
        <authorList>
            <consortium name="Photinus pyralis genome working group"/>
            <person name="Fallon T.R."/>
            <person name="Sander Lower S.E."/>
            <person name="Weng J.-K."/>
        </authorList>
    </citation>
    <scope>NUCLEOTIDE SEQUENCE</scope>
    <source>
        <strain evidence="11">TRF0915ILg1</strain>
        <tissue evidence="11">Whole body</tissue>
    </source>
</reference>
<keyword evidence="8 10" id="KW-0675">Receptor</keyword>
<dbReference type="EMBL" id="VTPC01008339">
    <property type="protein sequence ID" value="KAF2892958.1"/>
    <property type="molecule type" value="Genomic_DNA"/>
</dbReference>
<accession>A0A8K0CSP1</accession>
<feature type="transmembrane region" description="Helical" evidence="10">
    <location>
        <begin position="297"/>
        <end position="317"/>
    </location>
</feature>
<evidence type="ECO:0000256" key="10">
    <source>
        <dbReference type="RuleBase" id="RU351113"/>
    </source>
</evidence>
<dbReference type="InterPro" id="IPR004117">
    <property type="entry name" value="7tm6_olfct_rcpt"/>
</dbReference>
<dbReference type="GO" id="GO:0004984">
    <property type="term" value="F:olfactory receptor activity"/>
    <property type="evidence" value="ECO:0007669"/>
    <property type="project" value="InterPro"/>
</dbReference>
<evidence type="ECO:0000256" key="1">
    <source>
        <dbReference type="ARBA" id="ARBA00004651"/>
    </source>
</evidence>
<dbReference type="Pfam" id="PF02949">
    <property type="entry name" value="7tm_6"/>
    <property type="match status" value="1"/>
</dbReference>
<feature type="transmembrane region" description="Helical" evidence="10">
    <location>
        <begin position="165"/>
        <end position="187"/>
    </location>
</feature>
<keyword evidence="9 10" id="KW-0807">Transducer</keyword>
<evidence type="ECO:0000256" key="5">
    <source>
        <dbReference type="ARBA" id="ARBA00022725"/>
    </source>
</evidence>
<evidence type="ECO:0000256" key="9">
    <source>
        <dbReference type="ARBA" id="ARBA00023224"/>
    </source>
</evidence>
<evidence type="ECO:0000256" key="3">
    <source>
        <dbReference type="ARBA" id="ARBA00022606"/>
    </source>
</evidence>
<evidence type="ECO:0000313" key="12">
    <source>
        <dbReference type="Proteomes" id="UP000801492"/>
    </source>
</evidence>
<dbReference type="Proteomes" id="UP000801492">
    <property type="component" value="Unassembled WGS sequence"/>
</dbReference>
<keyword evidence="6 10" id="KW-1133">Transmembrane helix</keyword>
<dbReference type="OrthoDB" id="7545962at2759"/>
<protein>
    <recommendedName>
        <fullName evidence="10">Odorant receptor</fullName>
    </recommendedName>
</protein>
<dbReference type="GO" id="GO:0005549">
    <property type="term" value="F:odorant binding"/>
    <property type="evidence" value="ECO:0007669"/>
    <property type="project" value="InterPro"/>
</dbReference>
<evidence type="ECO:0000256" key="4">
    <source>
        <dbReference type="ARBA" id="ARBA00022692"/>
    </source>
</evidence>
<dbReference type="PANTHER" id="PTHR21137:SF35">
    <property type="entry name" value="ODORANT RECEPTOR 19A-RELATED"/>
    <property type="match status" value="1"/>
</dbReference>
<keyword evidence="2" id="KW-1003">Cell membrane</keyword>
<feature type="transmembrane region" description="Helical" evidence="10">
    <location>
        <begin position="264"/>
        <end position="285"/>
    </location>
</feature>
<keyword evidence="5 10" id="KW-0552">Olfaction</keyword>
<feature type="transmembrane region" description="Helical" evidence="10">
    <location>
        <begin position="30"/>
        <end position="52"/>
    </location>
</feature>
<dbReference type="GO" id="GO:0007165">
    <property type="term" value="P:signal transduction"/>
    <property type="evidence" value="ECO:0007669"/>
    <property type="project" value="UniProtKB-KW"/>
</dbReference>
<feature type="transmembrane region" description="Helical" evidence="10">
    <location>
        <begin position="64"/>
        <end position="85"/>
    </location>
</feature>
<dbReference type="AlphaFoldDB" id="A0A8K0CSP1"/>
<feature type="transmembrane region" description="Helical" evidence="10">
    <location>
        <begin position="122"/>
        <end position="145"/>
    </location>
</feature>
<keyword evidence="7 10" id="KW-0472">Membrane</keyword>
<comment type="similarity">
    <text evidence="10">Belongs to the insect chemoreceptor superfamily. Heteromeric odorant receptor channel (TC 1.A.69) family.</text>
</comment>
<evidence type="ECO:0000256" key="6">
    <source>
        <dbReference type="ARBA" id="ARBA00022989"/>
    </source>
</evidence>
<keyword evidence="12" id="KW-1185">Reference proteome</keyword>
<organism evidence="11 12">
    <name type="scientific">Ignelater luminosus</name>
    <name type="common">Cucubano</name>
    <name type="synonym">Pyrophorus luminosus</name>
    <dbReference type="NCBI Taxonomy" id="2038154"/>
    <lineage>
        <taxon>Eukaryota</taxon>
        <taxon>Metazoa</taxon>
        <taxon>Ecdysozoa</taxon>
        <taxon>Arthropoda</taxon>
        <taxon>Hexapoda</taxon>
        <taxon>Insecta</taxon>
        <taxon>Pterygota</taxon>
        <taxon>Neoptera</taxon>
        <taxon>Endopterygota</taxon>
        <taxon>Coleoptera</taxon>
        <taxon>Polyphaga</taxon>
        <taxon>Elateriformia</taxon>
        <taxon>Elateroidea</taxon>
        <taxon>Elateridae</taxon>
        <taxon>Agrypninae</taxon>
        <taxon>Pyrophorini</taxon>
        <taxon>Ignelater</taxon>
    </lineage>
</organism>
<keyword evidence="3 10" id="KW-0716">Sensory transduction</keyword>
<dbReference type="PANTHER" id="PTHR21137">
    <property type="entry name" value="ODORANT RECEPTOR"/>
    <property type="match status" value="1"/>
</dbReference>
<dbReference type="GO" id="GO:0005886">
    <property type="term" value="C:plasma membrane"/>
    <property type="evidence" value="ECO:0007669"/>
    <property type="project" value="UniProtKB-SubCell"/>
</dbReference>
<evidence type="ECO:0000256" key="8">
    <source>
        <dbReference type="ARBA" id="ARBA00023170"/>
    </source>
</evidence>
<evidence type="ECO:0000313" key="11">
    <source>
        <dbReference type="EMBL" id="KAF2892958.1"/>
    </source>
</evidence>
<comment type="caution">
    <text evidence="10">Lacks conserved residue(s) required for the propagation of feature annotation.</text>
</comment>
<keyword evidence="4 10" id="KW-0812">Transmembrane</keyword>
<name>A0A8K0CSP1_IGNLU</name>
<evidence type="ECO:0000256" key="2">
    <source>
        <dbReference type="ARBA" id="ARBA00022475"/>
    </source>
</evidence>
<proteinExistence type="inferred from homology"/>
<gene>
    <name evidence="11" type="ORF">ILUMI_13218</name>
</gene>
<sequence>MTKSTNSDAFEIQKRIMTMTGFWPHRSPTIFYRIYGVIHYGMVASFALSLLISNAVVKDFSQLIQSWSMFVAILNCSIKFTIFYFKMPAFLDLLDFLHSPHFTYYEEEYDVYLARIIRFARVLVKLFLCSGVTTVILILIAPLLNTVRERQTPLPFPLDLKKQPFYIYIAVYVFQCFALFSAAWTSIGFDNLSTSMMGLSASYSKILRETIVKITDLQVLLRNNELRNILLLYGVSDCRINKMFCKCVEHHLAIIEFTEAIEDIFTYVFLSQFICSAAGICLVGFTFMNAAPGSLDFIFALSFLGTLMFQISLYCTFGNEVTVQSSRIGDACYDTEWVYCGPVVRKTMFLIMERSKRPLILTAGKFVDLSLSSLVAVVKSAASYAAVLFQVMNK</sequence>